<dbReference type="Proteomes" id="UP001595998">
    <property type="component" value="Unassembled WGS sequence"/>
</dbReference>
<dbReference type="RefSeq" id="WP_380035589.1">
    <property type="nucleotide sequence ID" value="NZ_JBHSEH010000004.1"/>
</dbReference>
<feature type="transmembrane region" description="Helical" evidence="1">
    <location>
        <begin position="170"/>
        <end position="188"/>
    </location>
</feature>
<protein>
    <recommendedName>
        <fullName evidence="2">DUF3592 domain-containing protein</fullName>
    </recommendedName>
</protein>
<evidence type="ECO:0000259" key="2">
    <source>
        <dbReference type="Pfam" id="PF12158"/>
    </source>
</evidence>
<gene>
    <name evidence="3" type="ORF">ACFOZ9_01630</name>
</gene>
<keyword evidence="4" id="KW-1185">Reference proteome</keyword>
<evidence type="ECO:0000313" key="4">
    <source>
        <dbReference type="Proteomes" id="UP001595998"/>
    </source>
</evidence>
<accession>A0ABV8XJM5</accession>
<proteinExistence type="predicted"/>
<sequence length="199" mass="22586">MSLAAYRFKGTALALLIASLFFLPMIYFLVLDPFKAIVQKVNVHYFYASTTGKIIFKDTYNEIKIIPGSSEESTPKVQQCNVLYSYDVNGKKYQNSRIGLSDDFITSRLPRGSSTRIRNLSKIFHREGECPEFNLLGKVGDPITIYYDKANPQKSVLFENFPYAAMVPQMYISLVPIILYFALVRGILRLSSVLRTPGK</sequence>
<name>A0ABV8XJM5_9DEIO</name>
<feature type="transmembrane region" description="Helical" evidence="1">
    <location>
        <begin position="12"/>
        <end position="30"/>
    </location>
</feature>
<dbReference type="EMBL" id="JBHSEH010000004">
    <property type="protein sequence ID" value="MFC4424893.1"/>
    <property type="molecule type" value="Genomic_DNA"/>
</dbReference>
<keyword evidence="1" id="KW-0812">Transmembrane</keyword>
<keyword evidence="1" id="KW-1133">Transmembrane helix</keyword>
<dbReference type="InterPro" id="IPR021994">
    <property type="entry name" value="DUF3592"/>
</dbReference>
<evidence type="ECO:0000256" key="1">
    <source>
        <dbReference type="SAM" id="Phobius"/>
    </source>
</evidence>
<organism evidence="3 4">
    <name type="scientific">Deinococcus navajonensis</name>
    <dbReference type="NCBI Taxonomy" id="309884"/>
    <lineage>
        <taxon>Bacteria</taxon>
        <taxon>Thermotogati</taxon>
        <taxon>Deinococcota</taxon>
        <taxon>Deinococci</taxon>
        <taxon>Deinococcales</taxon>
        <taxon>Deinococcaceae</taxon>
        <taxon>Deinococcus</taxon>
    </lineage>
</organism>
<dbReference type="Pfam" id="PF12158">
    <property type="entry name" value="DUF3592"/>
    <property type="match status" value="1"/>
</dbReference>
<reference evidence="4" key="1">
    <citation type="journal article" date="2019" name="Int. J. Syst. Evol. Microbiol.">
        <title>The Global Catalogue of Microorganisms (GCM) 10K type strain sequencing project: providing services to taxonomists for standard genome sequencing and annotation.</title>
        <authorList>
            <consortium name="The Broad Institute Genomics Platform"/>
            <consortium name="The Broad Institute Genome Sequencing Center for Infectious Disease"/>
            <person name="Wu L."/>
            <person name="Ma J."/>
        </authorList>
    </citation>
    <scope>NUCLEOTIDE SEQUENCE [LARGE SCALE GENOMIC DNA]</scope>
    <source>
        <strain evidence="4">CCUG 56029</strain>
    </source>
</reference>
<evidence type="ECO:0000313" key="3">
    <source>
        <dbReference type="EMBL" id="MFC4424893.1"/>
    </source>
</evidence>
<comment type="caution">
    <text evidence="3">The sequence shown here is derived from an EMBL/GenBank/DDBJ whole genome shotgun (WGS) entry which is preliminary data.</text>
</comment>
<feature type="domain" description="DUF3592" evidence="2">
    <location>
        <begin position="78"/>
        <end position="159"/>
    </location>
</feature>
<keyword evidence="1" id="KW-0472">Membrane</keyword>